<dbReference type="Gene3D" id="3.40.50.150">
    <property type="entry name" value="Vaccinia Virus protein VP39"/>
    <property type="match status" value="2"/>
</dbReference>
<gene>
    <name evidence="17" type="ORF">ANANG_G00210270</name>
</gene>
<evidence type="ECO:0000256" key="2">
    <source>
        <dbReference type="ARBA" id="ARBA00011925"/>
    </source>
</evidence>
<evidence type="ECO:0000259" key="16">
    <source>
        <dbReference type="Pfam" id="PF22528"/>
    </source>
</evidence>
<dbReference type="SUPFAM" id="SSF53335">
    <property type="entry name" value="S-adenosyl-L-methionine-dependent methyltransferases"/>
    <property type="match status" value="2"/>
</dbReference>
<dbReference type="Pfam" id="PF21137">
    <property type="entry name" value="ANM3_C2H2_Zf"/>
    <property type="match status" value="1"/>
</dbReference>
<keyword evidence="4 12" id="KW-0489">Methyltransferase</keyword>
<evidence type="ECO:0000256" key="4">
    <source>
        <dbReference type="ARBA" id="ARBA00022603"/>
    </source>
</evidence>
<comment type="subcellular location">
    <subcellularLocation>
        <location evidence="1">Cytoplasm</location>
        <location evidence="1">Cytosol</location>
    </subcellularLocation>
</comment>
<dbReference type="EMBL" id="JAFIRN010000011">
    <property type="protein sequence ID" value="KAG5839919.1"/>
    <property type="molecule type" value="Genomic_DNA"/>
</dbReference>
<dbReference type="GO" id="GO:0035242">
    <property type="term" value="F:protein-arginine omega-N asymmetric methyltransferase activity"/>
    <property type="evidence" value="ECO:0007669"/>
    <property type="project" value="UniProtKB-EC"/>
</dbReference>
<evidence type="ECO:0000256" key="8">
    <source>
        <dbReference type="ARBA" id="ARBA00022771"/>
    </source>
</evidence>
<dbReference type="EC" id="2.1.1.319" evidence="2"/>
<keyword evidence="8" id="KW-0863">Zinc-finger</keyword>
<reference evidence="17" key="1">
    <citation type="submission" date="2021-01" db="EMBL/GenBank/DDBJ databases">
        <title>A chromosome-scale assembly of European eel, Anguilla anguilla.</title>
        <authorList>
            <person name="Henkel C."/>
            <person name="Jong-Raadsen S.A."/>
            <person name="Dufour S."/>
            <person name="Weltzien F.-A."/>
            <person name="Palstra A.P."/>
            <person name="Pelster B."/>
            <person name="Spaink H.P."/>
            <person name="Van Den Thillart G.E."/>
            <person name="Jansen H."/>
            <person name="Zahm M."/>
            <person name="Klopp C."/>
            <person name="Cedric C."/>
            <person name="Louis A."/>
            <person name="Berthelot C."/>
            <person name="Parey E."/>
            <person name="Roest Crollius H."/>
            <person name="Montfort J."/>
            <person name="Robinson-Rechavi M."/>
            <person name="Bucao C."/>
            <person name="Bouchez O."/>
            <person name="Gislard M."/>
            <person name="Lluch J."/>
            <person name="Milhes M."/>
            <person name="Lampietro C."/>
            <person name="Lopez Roques C."/>
            <person name="Donnadieu C."/>
            <person name="Braasch I."/>
            <person name="Desvignes T."/>
            <person name="Postlethwait J."/>
            <person name="Bobe J."/>
            <person name="Guiguen Y."/>
            <person name="Dirks R."/>
        </authorList>
    </citation>
    <scope>NUCLEOTIDE SEQUENCE</scope>
    <source>
        <strain evidence="17">Tag_6206</strain>
        <tissue evidence="17">Liver</tissue>
    </source>
</reference>
<dbReference type="CDD" id="cd02440">
    <property type="entry name" value="AdoMet_MTases"/>
    <property type="match status" value="1"/>
</dbReference>
<dbReference type="GO" id="GO:0005634">
    <property type="term" value="C:nucleus"/>
    <property type="evidence" value="ECO:0007669"/>
    <property type="project" value="TreeGrafter"/>
</dbReference>
<dbReference type="Proteomes" id="UP001044222">
    <property type="component" value="Chromosome 11"/>
</dbReference>
<evidence type="ECO:0000313" key="17">
    <source>
        <dbReference type="EMBL" id="KAG5839919.1"/>
    </source>
</evidence>
<dbReference type="PROSITE" id="PS51678">
    <property type="entry name" value="SAM_MT_PRMT"/>
    <property type="match status" value="1"/>
</dbReference>
<evidence type="ECO:0000256" key="7">
    <source>
        <dbReference type="ARBA" id="ARBA00022723"/>
    </source>
</evidence>
<dbReference type="InterPro" id="IPR055135">
    <property type="entry name" value="PRMT_dom"/>
</dbReference>
<evidence type="ECO:0000256" key="10">
    <source>
        <dbReference type="ARBA" id="ARBA00047384"/>
    </source>
</evidence>
<dbReference type="FunFam" id="2.70.160.11:FF:000005">
    <property type="entry name" value="protein arginine N-methyltransferase 3 isoform X2"/>
    <property type="match status" value="1"/>
</dbReference>
<dbReference type="AlphaFoldDB" id="A0A9D3M1K2"/>
<feature type="region of interest" description="Disordered" evidence="14">
    <location>
        <begin position="1"/>
        <end position="30"/>
    </location>
</feature>
<dbReference type="FunFam" id="3.40.50.150:FF:000664">
    <property type="entry name" value="Protein arginine methyltransferase 3"/>
    <property type="match status" value="1"/>
</dbReference>
<evidence type="ECO:0000256" key="6">
    <source>
        <dbReference type="ARBA" id="ARBA00022691"/>
    </source>
</evidence>
<proteinExistence type="predicted"/>
<evidence type="ECO:0000256" key="14">
    <source>
        <dbReference type="SAM" id="MobiDB-lite"/>
    </source>
</evidence>
<evidence type="ECO:0000256" key="12">
    <source>
        <dbReference type="PROSITE-ProRule" id="PRU01015"/>
    </source>
</evidence>
<feature type="compositionally biased region" description="Acidic residues" evidence="14">
    <location>
        <begin position="8"/>
        <end position="24"/>
    </location>
</feature>
<evidence type="ECO:0000313" key="18">
    <source>
        <dbReference type="Proteomes" id="UP001044222"/>
    </source>
</evidence>
<dbReference type="Pfam" id="PF06325">
    <property type="entry name" value="PrmA"/>
    <property type="match status" value="1"/>
</dbReference>
<dbReference type="GO" id="GO:0032259">
    <property type="term" value="P:methylation"/>
    <property type="evidence" value="ECO:0007669"/>
    <property type="project" value="UniProtKB-KW"/>
</dbReference>
<evidence type="ECO:0000256" key="9">
    <source>
        <dbReference type="ARBA" id="ARBA00022833"/>
    </source>
</evidence>
<keyword evidence="9" id="KW-0862">Zinc</keyword>
<evidence type="ECO:0000256" key="13">
    <source>
        <dbReference type="SAM" id="Coils"/>
    </source>
</evidence>
<keyword evidence="13" id="KW-0175">Coiled coil</keyword>
<dbReference type="PANTHER" id="PTHR11006">
    <property type="entry name" value="PROTEIN ARGININE N-METHYLTRANSFERASE"/>
    <property type="match status" value="1"/>
</dbReference>
<keyword evidence="7" id="KW-0479">Metal-binding</keyword>
<dbReference type="PANTHER" id="PTHR11006:SF53">
    <property type="entry name" value="PROTEIN ARGININE N-METHYLTRANSFERASE 3"/>
    <property type="match status" value="1"/>
</dbReference>
<organism evidence="17 18">
    <name type="scientific">Anguilla anguilla</name>
    <name type="common">European freshwater eel</name>
    <name type="synonym">Muraena anguilla</name>
    <dbReference type="NCBI Taxonomy" id="7936"/>
    <lineage>
        <taxon>Eukaryota</taxon>
        <taxon>Metazoa</taxon>
        <taxon>Chordata</taxon>
        <taxon>Craniata</taxon>
        <taxon>Vertebrata</taxon>
        <taxon>Euteleostomi</taxon>
        <taxon>Actinopterygii</taxon>
        <taxon>Neopterygii</taxon>
        <taxon>Teleostei</taxon>
        <taxon>Anguilliformes</taxon>
        <taxon>Anguillidae</taxon>
        <taxon>Anguilla</taxon>
    </lineage>
</organism>
<dbReference type="Pfam" id="PF22528">
    <property type="entry name" value="PRMT_C"/>
    <property type="match status" value="1"/>
</dbReference>
<keyword evidence="3" id="KW-0963">Cytoplasm</keyword>
<protein>
    <recommendedName>
        <fullName evidence="2">type I protein arginine methyltransferase</fullName>
        <ecNumber evidence="2">2.1.1.319</ecNumber>
    </recommendedName>
</protein>
<name>A0A9D3M1K2_ANGAN</name>
<dbReference type="Gene3D" id="2.70.160.11">
    <property type="entry name" value="Hnrnp arginine n-methyltransferase1"/>
    <property type="match status" value="1"/>
</dbReference>
<feature type="region of interest" description="Disordered" evidence="14">
    <location>
        <begin position="375"/>
        <end position="395"/>
    </location>
</feature>
<dbReference type="SUPFAM" id="SSF57667">
    <property type="entry name" value="beta-beta-alpha zinc fingers"/>
    <property type="match status" value="1"/>
</dbReference>
<evidence type="ECO:0000256" key="3">
    <source>
        <dbReference type="ARBA" id="ARBA00022490"/>
    </source>
</evidence>
<keyword evidence="6 12" id="KW-0949">S-adenosyl-L-methionine</keyword>
<dbReference type="GO" id="GO:0008270">
    <property type="term" value="F:zinc ion binding"/>
    <property type="evidence" value="ECO:0007669"/>
    <property type="project" value="UniProtKB-KW"/>
</dbReference>
<evidence type="ECO:0000256" key="5">
    <source>
        <dbReference type="ARBA" id="ARBA00022679"/>
    </source>
</evidence>
<sequence length="667" mass="73958">MAQYMENDGADDIPDLSDSDDDDQWQSMEESPDSNLKVLCLFCDRLLNSVEDTLSHCKSEHDVDVAGLLRKYKLDDYGYIKLINYIRSVKCSGESLFLAREGSLPWESEDYMRPALQDDPLLQIDIEDLCGAECAGQGSGPWLEQNGDPQSAGALMRRAQQAEERAQRAEEALARAMEDLHRLKQLAQSLVMSADVSGGRRRGRGRPEGGREDEAYFSSYGHYAIHEEMLKDKVRTESYRDFAYLNPDVFKGKVVLDVGCGTGILSMFAARCGASRVVAVDQSDIVYPGHGHRSAPGCGPFPYRRLRSVEVRASLSPPPPEAPLTLSPSWPLFKSSSGKPSASGVQRFPKTQPTMHCSFTSPAPSPLEFPLSTPAESQELISPTPPTPPQTGAADISRYSVSGRISERAPRDPPWASNFTASRVSVLRVVTSCSSNNLQDVITLIKGRIEDVDLPVEKVDVIISEWMGYFLLFESMLDSVLYARDRYLAEGGSVYPDGCSLSLAAVGDERRHADRIAFWDDVYGFRMACMKKAVAPEASVEVLQPETLISEPAVVQTIDCNTVCISELEFEADFCLKITHSTLCTAIVGYFDIFFDKNCENKVSFSTGPQCTKTHWKQTVFLLEHPIPVQTGEELKGRIAVRKNRKDPRALLISLNVRDVKQTYSLQ</sequence>
<comment type="caution">
    <text evidence="17">The sequence shown here is derived from an EMBL/GenBank/DDBJ whole genome shotgun (WGS) entry which is preliminary data.</text>
</comment>
<keyword evidence="18" id="KW-1185">Reference proteome</keyword>
<keyword evidence="5 12" id="KW-0808">Transferase</keyword>
<comment type="catalytic activity">
    <reaction evidence="11">
        <text>L-arginyl-[protein] + S-adenosyl-L-methionine = N(omega)-methyl-L-arginyl-[protein] + S-adenosyl-L-homocysteine + H(+)</text>
        <dbReference type="Rhea" id="RHEA:48100"/>
        <dbReference type="Rhea" id="RHEA-COMP:10532"/>
        <dbReference type="Rhea" id="RHEA-COMP:11990"/>
        <dbReference type="ChEBI" id="CHEBI:15378"/>
        <dbReference type="ChEBI" id="CHEBI:29965"/>
        <dbReference type="ChEBI" id="CHEBI:57856"/>
        <dbReference type="ChEBI" id="CHEBI:59789"/>
        <dbReference type="ChEBI" id="CHEBI:65280"/>
    </reaction>
    <physiologicalReaction direction="left-to-right" evidence="11">
        <dbReference type="Rhea" id="RHEA:48101"/>
    </physiologicalReaction>
</comment>
<dbReference type="InterPro" id="IPR036236">
    <property type="entry name" value="Znf_C2H2_sf"/>
</dbReference>
<feature type="domain" description="Protein arginine N-methyltransferase 3-like C2H2 zinc finger" evidence="15">
    <location>
        <begin position="69"/>
        <end position="114"/>
    </location>
</feature>
<dbReference type="GO" id="GO:0005829">
    <property type="term" value="C:cytosol"/>
    <property type="evidence" value="ECO:0007669"/>
    <property type="project" value="UniProtKB-SubCell"/>
</dbReference>
<feature type="coiled-coil region" evidence="13">
    <location>
        <begin position="152"/>
        <end position="186"/>
    </location>
</feature>
<evidence type="ECO:0000256" key="11">
    <source>
        <dbReference type="ARBA" id="ARBA00049303"/>
    </source>
</evidence>
<evidence type="ECO:0000256" key="1">
    <source>
        <dbReference type="ARBA" id="ARBA00004514"/>
    </source>
</evidence>
<dbReference type="GO" id="GO:0042054">
    <property type="term" value="F:histone methyltransferase activity"/>
    <property type="evidence" value="ECO:0007669"/>
    <property type="project" value="TreeGrafter"/>
</dbReference>
<accession>A0A9D3M1K2</accession>
<evidence type="ECO:0000259" key="15">
    <source>
        <dbReference type="Pfam" id="PF21137"/>
    </source>
</evidence>
<dbReference type="InterPro" id="IPR029063">
    <property type="entry name" value="SAM-dependent_MTases_sf"/>
</dbReference>
<dbReference type="InterPro" id="IPR049482">
    <property type="entry name" value="ANM3-like_C2H2_Zf"/>
</dbReference>
<feature type="domain" description="Protein arginine N-methyltransferase" evidence="16">
    <location>
        <begin position="500"/>
        <end position="656"/>
    </location>
</feature>
<comment type="catalytic activity">
    <reaction evidence="10">
        <text>L-arginyl-[protein] + 2 S-adenosyl-L-methionine = N(omega),N(omega)-dimethyl-L-arginyl-[protein] + 2 S-adenosyl-L-homocysteine + 2 H(+)</text>
        <dbReference type="Rhea" id="RHEA:48096"/>
        <dbReference type="Rhea" id="RHEA-COMP:10532"/>
        <dbReference type="Rhea" id="RHEA-COMP:11991"/>
        <dbReference type="ChEBI" id="CHEBI:15378"/>
        <dbReference type="ChEBI" id="CHEBI:29965"/>
        <dbReference type="ChEBI" id="CHEBI:57856"/>
        <dbReference type="ChEBI" id="CHEBI:59789"/>
        <dbReference type="ChEBI" id="CHEBI:61897"/>
        <dbReference type="EC" id="2.1.1.319"/>
    </reaction>
    <physiologicalReaction direction="left-to-right" evidence="10">
        <dbReference type="Rhea" id="RHEA:48097"/>
    </physiologicalReaction>
</comment>
<dbReference type="InterPro" id="IPR025799">
    <property type="entry name" value="Arg_MeTrfase"/>
</dbReference>